<sequence length="294" mass="31907">MSIWAFSAFNEAKGRKLGATLDRQGYQRHILSSLGPGITRHAPSSTSARLQPLLLPNSPPLAPRRLLEQSSHPPVAAVRARQPSTTSSLAQQRQASSRPSKMWDVLSLSLLQVFSVLSVLSFFTSILAVLHVGGGPIHRFSSNKFDAEVNAPHHVSLSSGKQPLWNWSGLPVSFSLSSLIGEDSREQGSEERAVGGGYIGGAELMRMNWQVGRSRYVQRSLGPQYYDSQRPLSMAKIIMSRHVITTKACSSTTTHTGHATADATITTNGIGRLDDSADALRRPPSLMPFDTTLP</sequence>
<keyword evidence="2" id="KW-1133">Transmembrane helix</keyword>
<feature type="compositionally biased region" description="Low complexity" evidence="1">
    <location>
        <begin position="84"/>
        <end position="95"/>
    </location>
</feature>
<dbReference type="Proteomes" id="UP000076871">
    <property type="component" value="Unassembled WGS sequence"/>
</dbReference>
<dbReference type="InParanoid" id="A0A165DJD4"/>
<name>A0A165DJD4_9APHY</name>
<organism evidence="3 4">
    <name type="scientific">Laetiporus sulphureus 93-53</name>
    <dbReference type="NCBI Taxonomy" id="1314785"/>
    <lineage>
        <taxon>Eukaryota</taxon>
        <taxon>Fungi</taxon>
        <taxon>Dikarya</taxon>
        <taxon>Basidiomycota</taxon>
        <taxon>Agaricomycotina</taxon>
        <taxon>Agaricomycetes</taxon>
        <taxon>Polyporales</taxon>
        <taxon>Laetiporus</taxon>
    </lineage>
</organism>
<dbReference type="RefSeq" id="XP_040762752.1">
    <property type="nucleotide sequence ID" value="XM_040912790.1"/>
</dbReference>
<evidence type="ECO:0000313" key="4">
    <source>
        <dbReference type="Proteomes" id="UP000076871"/>
    </source>
</evidence>
<reference evidence="3 4" key="1">
    <citation type="journal article" date="2016" name="Mol. Biol. Evol.">
        <title>Comparative Genomics of Early-Diverging Mushroom-Forming Fungi Provides Insights into the Origins of Lignocellulose Decay Capabilities.</title>
        <authorList>
            <person name="Nagy L.G."/>
            <person name="Riley R."/>
            <person name="Tritt A."/>
            <person name="Adam C."/>
            <person name="Daum C."/>
            <person name="Floudas D."/>
            <person name="Sun H."/>
            <person name="Yadav J.S."/>
            <person name="Pangilinan J."/>
            <person name="Larsson K.H."/>
            <person name="Matsuura K."/>
            <person name="Barry K."/>
            <person name="Labutti K."/>
            <person name="Kuo R."/>
            <person name="Ohm R.A."/>
            <person name="Bhattacharya S.S."/>
            <person name="Shirouzu T."/>
            <person name="Yoshinaga Y."/>
            <person name="Martin F.M."/>
            <person name="Grigoriev I.V."/>
            <person name="Hibbett D.S."/>
        </authorList>
    </citation>
    <scope>NUCLEOTIDE SEQUENCE [LARGE SCALE GENOMIC DNA]</scope>
    <source>
        <strain evidence="3 4">93-53</strain>
    </source>
</reference>
<accession>A0A165DJD4</accession>
<protein>
    <submittedName>
        <fullName evidence="3">Uncharacterized protein</fullName>
    </submittedName>
</protein>
<proteinExistence type="predicted"/>
<dbReference type="GeneID" id="63829818"/>
<feature type="region of interest" description="Disordered" evidence="1">
    <location>
        <begin position="274"/>
        <end position="294"/>
    </location>
</feature>
<feature type="region of interest" description="Disordered" evidence="1">
    <location>
        <begin position="72"/>
        <end position="95"/>
    </location>
</feature>
<gene>
    <name evidence="3" type="ORF">LAESUDRAFT_760736</name>
</gene>
<keyword evidence="2" id="KW-0812">Transmembrane</keyword>
<dbReference type="EMBL" id="KV427633">
    <property type="protein sequence ID" value="KZT05012.1"/>
    <property type="molecule type" value="Genomic_DNA"/>
</dbReference>
<keyword evidence="2" id="KW-0472">Membrane</keyword>
<feature type="transmembrane region" description="Helical" evidence="2">
    <location>
        <begin position="105"/>
        <end position="130"/>
    </location>
</feature>
<evidence type="ECO:0000256" key="1">
    <source>
        <dbReference type="SAM" id="MobiDB-lite"/>
    </source>
</evidence>
<dbReference type="AlphaFoldDB" id="A0A165DJD4"/>
<dbReference type="OrthoDB" id="2791511at2759"/>
<evidence type="ECO:0000256" key="2">
    <source>
        <dbReference type="SAM" id="Phobius"/>
    </source>
</evidence>
<keyword evidence="4" id="KW-1185">Reference proteome</keyword>
<evidence type="ECO:0000313" key="3">
    <source>
        <dbReference type="EMBL" id="KZT05012.1"/>
    </source>
</evidence>